<organism evidence="1 2">
    <name type="scientific">Armillaria luteobubalina</name>
    <dbReference type="NCBI Taxonomy" id="153913"/>
    <lineage>
        <taxon>Eukaryota</taxon>
        <taxon>Fungi</taxon>
        <taxon>Dikarya</taxon>
        <taxon>Basidiomycota</taxon>
        <taxon>Agaricomycotina</taxon>
        <taxon>Agaricomycetes</taxon>
        <taxon>Agaricomycetidae</taxon>
        <taxon>Agaricales</taxon>
        <taxon>Marasmiineae</taxon>
        <taxon>Physalacriaceae</taxon>
        <taxon>Armillaria</taxon>
    </lineage>
</organism>
<dbReference type="EMBL" id="JAUEPU010000029">
    <property type="protein sequence ID" value="KAK0492588.1"/>
    <property type="molecule type" value="Genomic_DNA"/>
</dbReference>
<gene>
    <name evidence="1" type="ORF">EDD18DRAFT_1357860</name>
</gene>
<dbReference type="AlphaFoldDB" id="A0AA39PXU2"/>
<protein>
    <submittedName>
        <fullName evidence="1">Uncharacterized protein</fullName>
    </submittedName>
</protein>
<keyword evidence="2" id="KW-1185">Reference proteome</keyword>
<proteinExistence type="predicted"/>
<evidence type="ECO:0000313" key="2">
    <source>
        <dbReference type="Proteomes" id="UP001175228"/>
    </source>
</evidence>
<comment type="caution">
    <text evidence="1">The sequence shown here is derived from an EMBL/GenBank/DDBJ whole genome shotgun (WGS) entry which is preliminary data.</text>
</comment>
<accession>A0AA39PXU2</accession>
<dbReference type="Proteomes" id="UP001175228">
    <property type="component" value="Unassembled WGS sequence"/>
</dbReference>
<sequence>MYIAGYIWDYNFSNKHLANDPFDGKYGTILDGQDSFAVTPNSSIMPQPPISAQCEVYMQANYRYSIDDHVQWPQAYIEQYPHFACIHQVAPEENKALHPLFHGLTQYDFMECDDTAIVKGVGCLHHSTFLRLQSACQGVIDSVGSVSGSSTMLSGLRSHISIIELLLGCLHALPTSFTHVCLTVAETQRIACELHAFVEYMMIYKPLMEAPESDAPSMSINDTLVGAFSNDATVIQRFFKAGIPVWHIVAMKDLPGVRIDRLSDFTMPPFVDKPCPLQLPSVFVGSSSDPQKYHKIQDFTMHSTHWVDPFALSTLIIMGWEDVPVTMSTTSSSHYSLMNLNFHGNGTPKTRRVMVNDSADQL</sequence>
<reference evidence="1" key="1">
    <citation type="submission" date="2023-06" db="EMBL/GenBank/DDBJ databases">
        <authorList>
            <consortium name="Lawrence Berkeley National Laboratory"/>
            <person name="Ahrendt S."/>
            <person name="Sahu N."/>
            <person name="Indic B."/>
            <person name="Wong-Bajracharya J."/>
            <person name="Merenyi Z."/>
            <person name="Ke H.-M."/>
            <person name="Monk M."/>
            <person name="Kocsube S."/>
            <person name="Drula E."/>
            <person name="Lipzen A."/>
            <person name="Balint B."/>
            <person name="Henrissat B."/>
            <person name="Andreopoulos B."/>
            <person name="Martin F.M."/>
            <person name="Harder C.B."/>
            <person name="Rigling D."/>
            <person name="Ford K.L."/>
            <person name="Foster G.D."/>
            <person name="Pangilinan J."/>
            <person name="Papanicolaou A."/>
            <person name="Barry K."/>
            <person name="LaButti K."/>
            <person name="Viragh M."/>
            <person name="Koriabine M."/>
            <person name="Yan M."/>
            <person name="Riley R."/>
            <person name="Champramary S."/>
            <person name="Plett K.L."/>
            <person name="Tsai I.J."/>
            <person name="Slot J."/>
            <person name="Sipos G."/>
            <person name="Plett J."/>
            <person name="Nagy L.G."/>
            <person name="Grigoriev I.V."/>
        </authorList>
    </citation>
    <scope>NUCLEOTIDE SEQUENCE</scope>
    <source>
        <strain evidence="1">HWK02</strain>
    </source>
</reference>
<name>A0AA39PXU2_9AGAR</name>
<evidence type="ECO:0000313" key="1">
    <source>
        <dbReference type="EMBL" id="KAK0492588.1"/>
    </source>
</evidence>